<comment type="subcellular location">
    <subcellularLocation>
        <location evidence="1 11">Nucleus</location>
    </subcellularLocation>
</comment>
<dbReference type="InterPro" id="IPR036277">
    <property type="entry name" value="SMC_hinge_sf"/>
</dbReference>
<feature type="coiled-coil region" evidence="12">
    <location>
        <begin position="1015"/>
        <end position="1071"/>
    </location>
</feature>
<evidence type="ECO:0000313" key="15">
    <source>
        <dbReference type="EMBL" id="KAL1511609.1"/>
    </source>
</evidence>
<evidence type="ECO:0000256" key="13">
    <source>
        <dbReference type="SAM" id="MobiDB-lite"/>
    </source>
</evidence>
<dbReference type="PANTHER" id="PTHR18937:SF172">
    <property type="entry name" value="STRUCTURAL MAINTENANCE OF CHROMOSOMES PROTEIN"/>
    <property type="match status" value="1"/>
</dbReference>
<accession>A0AB34J2M3</accession>
<dbReference type="EMBL" id="JBGBPQ010000014">
    <property type="protein sequence ID" value="KAL1511609.1"/>
    <property type="molecule type" value="Genomic_DNA"/>
</dbReference>
<evidence type="ECO:0000256" key="8">
    <source>
        <dbReference type="ARBA" id="ARBA00023067"/>
    </source>
</evidence>
<evidence type="ECO:0000256" key="6">
    <source>
        <dbReference type="ARBA" id="ARBA00022840"/>
    </source>
</evidence>
<dbReference type="Pfam" id="PF06470">
    <property type="entry name" value="SMC_hinge"/>
    <property type="match status" value="1"/>
</dbReference>
<evidence type="ECO:0000256" key="4">
    <source>
        <dbReference type="ARBA" id="ARBA00022741"/>
    </source>
</evidence>
<keyword evidence="10" id="KW-0131">Cell cycle</keyword>
<dbReference type="Pfam" id="PF02463">
    <property type="entry name" value="SMC_N"/>
    <property type="match status" value="1"/>
</dbReference>
<evidence type="ECO:0000256" key="3">
    <source>
        <dbReference type="ARBA" id="ARBA00022618"/>
    </source>
</evidence>
<keyword evidence="16" id="KW-1185">Reference proteome</keyword>
<evidence type="ECO:0000259" key="14">
    <source>
        <dbReference type="SMART" id="SM00968"/>
    </source>
</evidence>
<evidence type="ECO:0000256" key="2">
    <source>
        <dbReference type="ARBA" id="ARBA00006005"/>
    </source>
</evidence>
<evidence type="ECO:0000256" key="1">
    <source>
        <dbReference type="ARBA" id="ARBA00004123"/>
    </source>
</evidence>
<keyword evidence="8" id="KW-0226">DNA condensation</keyword>
<evidence type="ECO:0000256" key="7">
    <source>
        <dbReference type="ARBA" id="ARBA00023054"/>
    </source>
</evidence>
<dbReference type="GO" id="GO:0007076">
    <property type="term" value="P:mitotic chromosome condensation"/>
    <property type="evidence" value="ECO:0007669"/>
    <property type="project" value="TreeGrafter"/>
</dbReference>
<dbReference type="InterPro" id="IPR003395">
    <property type="entry name" value="RecF/RecN/SMC_N"/>
</dbReference>
<proteinExistence type="inferred from homology"/>
<dbReference type="InterPro" id="IPR027417">
    <property type="entry name" value="P-loop_NTPase"/>
</dbReference>
<evidence type="ECO:0000256" key="11">
    <source>
        <dbReference type="PIRNR" id="PIRNR005719"/>
    </source>
</evidence>
<dbReference type="FunFam" id="3.40.50.300:FF:000585">
    <property type="entry name" value="Structural maintenance of chromosomes 4"/>
    <property type="match status" value="1"/>
</dbReference>
<evidence type="ECO:0000256" key="5">
    <source>
        <dbReference type="ARBA" id="ARBA00022776"/>
    </source>
</evidence>
<keyword evidence="4" id="KW-0547">Nucleotide-binding</keyword>
<evidence type="ECO:0000256" key="9">
    <source>
        <dbReference type="ARBA" id="ARBA00023242"/>
    </source>
</evidence>
<keyword evidence="6" id="KW-0067">ATP-binding</keyword>
<dbReference type="Proteomes" id="UP001515480">
    <property type="component" value="Unassembled WGS sequence"/>
</dbReference>
<keyword evidence="9 11" id="KW-0539">Nucleus</keyword>
<dbReference type="Gene3D" id="3.30.70.1620">
    <property type="match status" value="1"/>
</dbReference>
<name>A0AB34J2M3_PRYPA</name>
<keyword evidence="7 12" id="KW-0175">Coiled coil</keyword>
<keyword evidence="5" id="KW-0498">Mitosis</keyword>
<evidence type="ECO:0000313" key="16">
    <source>
        <dbReference type="Proteomes" id="UP001515480"/>
    </source>
</evidence>
<dbReference type="GO" id="GO:0051301">
    <property type="term" value="P:cell division"/>
    <property type="evidence" value="ECO:0007669"/>
    <property type="project" value="UniProtKB-KW"/>
</dbReference>
<gene>
    <name evidence="15" type="ORF">AB1Y20_006403</name>
</gene>
<feature type="compositionally biased region" description="Pro residues" evidence="13">
    <location>
        <begin position="398"/>
        <end position="416"/>
    </location>
</feature>
<dbReference type="AlphaFoldDB" id="A0AB34J2M3"/>
<dbReference type="InterPro" id="IPR024704">
    <property type="entry name" value="SMC"/>
</dbReference>
<dbReference type="FunFam" id="3.40.50.300:FF:000481">
    <property type="entry name" value="Structural maintenance of chromosomes 4"/>
    <property type="match status" value="1"/>
</dbReference>
<dbReference type="SUPFAM" id="SSF75553">
    <property type="entry name" value="Smc hinge domain"/>
    <property type="match status" value="1"/>
</dbReference>
<sequence>MTDTALAATAAAPRLMISKMVLENFKSYAGEITIGPFDKNMTSVVGPNGSGKSNVIDAMLFVFGFKAKQMRQNKVSELIHSSEQHPSLKFAKVSVYFQYVIDQEDGGFTVVDGSQLVVSREAKSDNTSTYRVNEKGSDYKQVTTLLREHGIDLDHNRFLILQGEVEQIAMMKPKAPSAHEDGLLEYLEDIIGSNKYVEDIEAASKAVEELNEQRSSRHNAMKASDQQVQALEERKNEAEEYLRTERELNQKKAALYQINGLQARTYVAEVTEKHAALSQKLADERAKSKESEEKLTALEKAYKKSKKESDKVAEQLEKQRKEFQGFEREEVKLREEAKHGKAQLKKAQALIDKEMKKLGEVKGEVKAFEQDIPRLEAEDASLQSTSAQAGSPPSRSSSPPPSPPLRLPPPSLPSPSIPFLTHCHSHLQAEEQLEGLYEALKGQAEPLRLQIEEKQRAREPLAQKLTALISEEELARSELQLLVDKKKDAAATIEERDAALQRHHEATAQSHAQLAEAESQLAEAKAKAAELQREQSTCEKEEAALVDEVRAARARYEEGKAARASVRSLSGRDAALLAAKRAGGLAGYIGRLGSLGGIDPQYDVAISTCCPQLDHLVVTDTASAEACLDLMRKEQLGIATCIILDRQQHLASKMAPIKPPEGALRLFDLVECAPEHRVAFYSALRDTLVCADKTRASSIAFSGGTRYRVVTTDGVVINTSGTMEGGGKPMSGRMRGGATADAPSEKELEKLGQHAEKLDSRLEELRSSRAAHGVALRGVLKQSSSLATHAAKLRAQQAAAAAQQAALEAAASRARGEAALSGEEEARAAALEAELRRLAVGVGAARRGVEAADAGVAELQEAVLAMGGVKLRAQKSKVETLGEARRGVQEALGKARVQLEVARKSVEKVEKAVEKHRKGAEEQEAKNEATRRALEELHEAAGAVLEAVGALTGAHEAKEEEMKAMEAEYAAFKGVVAKVRTVEVDMAAQLEDYARAKKDNEARVAHWEAKLRGVAEAAARAAAEARVDGEEEEEEGVDVEMSEEALGELDAAELQAEISAAEKRLHEMNGNLSAIAEYRQRVGEFKARVKEFDEVTAARDAQRAAHERLRKARLDEFMVGFKAIGMKLKEMYQMITLGGDAELELLDSLDPFSEGIVFSVRPPKKSWKNIVNLSGGEKTLSSLALVFALHHYKPTPLYVMDEIDAALDFRNVSIVGNYIKERTRNAQFIIISLRNNMFELADRLVGIYKTHNSTKSVAIDPSAFTIAAH</sequence>
<comment type="similarity">
    <text evidence="2">Belongs to the SMC family. SMC4 subfamily.</text>
</comment>
<dbReference type="GO" id="GO:0000796">
    <property type="term" value="C:condensin complex"/>
    <property type="evidence" value="ECO:0007669"/>
    <property type="project" value="TreeGrafter"/>
</dbReference>
<feature type="region of interest" description="Disordered" evidence="13">
    <location>
        <begin position="720"/>
        <end position="744"/>
    </location>
</feature>
<dbReference type="Gene3D" id="1.20.1060.20">
    <property type="match status" value="1"/>
</dbReference>
<feature type="domain" description="SMC hinge" evidence="14">
    <location>
        <begin position="586"/>
        <end position="700"/>
    </location>
</feature>
<evidence type="ECO:0000256" key="10">
    <source>
        <dbReference type="ARBA" id="ARBA00023306"/>
    </source>
</evidence>
<feature type="region of interest" description="Disordered" evidence="13">
    <location>
        <begin position="498"/>
        <end position="519"/>
    </location>
</feature>
<dbReference type="SUPFAM" id="SSF52540">
    <property type="entry name" value="P-loop containing nucleoside triphosphate hydrolases"/>
    <property type="match status" value="1"/>
</dbReference>
<dbReference type="GO" id="GO:0016887">
    <property type="term" value="F:ATP hydrolysis activity"/>
    <property type="evidence" value="ECO:0007669"/>
    <property type="project" value="InterPro"/>
</dbReference>
<feature type="region of interest" description="Disordered" evidence="13">
    <location>
        <begin position="379"/>
        <end position="418"/>
    </location>
</feature>
<dbReference type="GO" id="GO:0005634">
    <property type="term" value="C:nucleus"/>
    <property type="evidence" value="ECO:0007669"/>
    <property type="project" value="UniProtKB-SubCell"/>
</dbReference>
<dbReference type="GO" id="GO:0005524">
    <property type="term" value="F:ATP binding"/>
    <property type="evidence" value="ECO:0007669"/>
    <property type="project" value="UniProtKB-KW"/>
</dbReference>
<keyword evidence="3" id="KW-0132">Cell division</keyword>
<reference evidence="15 16" key="1">
    <citation type="journal article" date="2024" name="Science">
        <title>Giant polyketide synthase enzymes in the biosynthesis of giant marine polyether toxins.</title>
        <authorList>
            <person name="Fallon T.R."/>
            <person name="Shende V.V."/>
            <person name="Wierzbicki I.H."/>
            <person name="Pendleton A.L."/>
            <person name="Watervoot N.F."/>
            <person name="Auber R.P."/>
            <person name="Gonzalez D.J."/>
            <person name="Wisecaver J.H."/>
            <person name="Moore B.S."/>
        </authorList>
    </citation>
    <scope>NUCLEOTIDE SEQUENCE [LARGE SCALE GENOMIC DNA]</scope>
    <source>
        <strain evidence="15 16">12B1</strain>
    </source>
</reference>
<feature type="coiled-coil region" evidence="12">
    <location>
        <begin position="906"/>
        <end position="975"/>
    </location>
</feature>
<dbReference type="SMART" id="SM00968">
    <property type="entry name" value="SMC_hinge"/>
    <property type="match status" value="1"/>
</dbReference>
<dbReference type="PIRSF" id="PIRSF005719">
    <property type="entry name" value="SMC"/>
    <property type="match status" value="1"/>
</dbReference>
<comment type="caution">
    <text evidence="15">The sequence shown here is derived from an EMBL/GenBank/DDBJ whole genome shotgun (WGS) entry which is preliminary data.</text>
</comment>
<dbReference type="PANTHER" id="PTHR18937">
    <property type="entry name" value="STRUCTURAL MAINTENANCE OF CHROMOSOMES SMC FAMILY MEMBER"/>
    <property type="match status" value="1"/>
</dbReference>
<protein>
    <recommendedName>
        <fullName evidence="11">Structural maintenance of chromosomes protein</fullName>
    </recommendedName>
</protein>
<feature type="coiled-coil region" evidence="12">
    <location>
        <begin position="193"/>
        <end position="378"/>
    </location>
</feature>
<organism evidence="15 16">
    <name type="scientific">Prymnesium parvum</name>
    <name type="common">Toxic golden alga</name>
    <dbReference type="NCBI Taxonomy" id="97485"/>
    <lineage>
        <taxon>Eukaryota</taxon>
        <taxon>Haptista</taxon>
        <taxon>Haptophyta</taxon>
        <taxon>Prymnesiophyceae</taxon>
        <taxon>Prymnesiales</taxon>
        <taxon>Prymnesiaceae</taxon>
        <taxon>Prymnesium</taxon>
    </lineage>
</organism>
<dbReference type="Gene3D" id="3.40.50.300">
    <property type="entry name" value="P-loop containing nucleotide triphosphate hydrolases"/>
    <property type="match status" value="2"/>
</dbReference>
<dbReference type="InterPro" id="IPR010935">
    <property type="entry name" value="SMC_hinge"/>
</dbReference>
<evidence type="ECO:0000256" key="12">
    <source>
        <dbReference type="SAM" id="Coils"/>
    </source>
</evidence>